<dbReference type="EMBL" id="JAAAMG010000005">
    <property type="protein sequence ID" value="NDW04542.1"/>
    <property type="molecule type" value="Genomic_DNA"/>
</dbReference>
<evidence type="ECO:0000256" key="1">
    <source>
        <dbReference type="SAM" id="Phobius"/>
    </source>
</evidence>
<keyword evidence="1" id="KW-0812">Transmembrane</keyword>
<name>A0A6N9T1S2_9HYPH</name>
<evidence type="ECO:0000313" key="3">
    <source>
        <dbReference type="EMBL" id="NDW04542.1"/>
    </source>
</evidence>
<accession>A0A6N9T1S2</accession>
<keyword evidence="1" id="KW-0472">Membrane</keyword>
<sequence>MTLLLSNFAPPLCFIALSVFVWTDADRYTALGSVFPRTMAAAMAICSVLILIRSAAVLRANGRTSSPAERGGTESLGRPLSLLVVFGLWLFAMNTIGFIVSSAVAFVALTLIAERETFAPKRLLLIMVVGIGGIVGVAALMSDVLMVPLPRGILF</sequence>
<dbReference type="RefSeq" id="WP_163462782.1">
    <property type="nucleotide sequence ID" value="NZ_JAAAMG010000005.1"/>
</dbReference>
<dbReference type="AlphaFoldDB" id="A0A6N9T1S2"/>
<feature type="transmembrane region" description="Helical" evidence="1">
    <location>
        <begin position="6"/>
        <end position="25"/>
    </location>
</feature>
<comment type="caution">
    <text evidence="3">The sequence shown here is derived from an EMBL/GenBank/DDBJ whole genome shotgun (WGS) entry which is preliminary data.</text>
</comment>
<keyword evidence="4" id="KW-1185">Reference proteome</keyword>
<organism evidence="3 4">
    <name type="scientific">Jiella pacifica</name>
    <dbReference type="NCBI Taxonomy" id="2696469"/>
    <lineage>
        <taxon>Bacteria</taxon>
        <taxon>Pseudomonadati</taxon>
        <taxon>Pseudomonadota</taxon>
        <taxon>Alphaproteobacteria</taxon>
        <taxon>Hyphomicrobiales</taxon>
        <taxon>Aurantimonadaceae</taxon>
        <taxon>Jiella</taxon>
    </lineage>
</organism>
<feature type="transmembrane region" description="Helical" evidence="1">
    <location>
        <begin position="123"/>
        <end position="141"/>
    </location>
</feature>
<evidence type="ECO:0000259" key="2">
    <source>
        <dbReference type="Pfam" id="PF07331"/>
    </source>
</evidence>
<dbReference type="Pfam" id="PF07331">
    <property type="entry name" value="TctB"/>
    <property type="match status" value="1"/>
</dbReference>
<dbReference type="Proteomes" id="UP000469011">
    <property type="component" value="Unassembled WGS sequence"/>
</dbReference>
<reference evidence="3 4" key="1">
    <citation type="submission" date="2020-01" db="EMBL/GenBank/DDBJ databases">
        <title>Jiella pacifica sp. nov.</title>
        <authorList>
            <person name="Xue Z."/>
            <person name="Zhu S."/>
            <person name="Chen J."/>
            <person name="Yang J."/>
        </authorList>
    </citation>
    <scope>NUCLEOTIDE SEQUENCE [LARGE SCALE GENOMIC DNA]</scope>
    <source>
        <strain evidence="3 4">40Bstr34</strain>
    </source>
</reference>
<keyword evidence="1" id="KW-1133">Transmembrane helix</keyword>
<gene>
    <name evidence="3" type="ORF">GTK09_08890</name>
</gene>
<dbReference type="InterPro" id="IPR009936">
    <property type="entry name" value="DUF1468"/>
</dbReference>
<protein>
    <recommendedName>
        <fullName evidence="2">DUF1468 domain-containing protein</fullName>
    </recommendedName>
</protein>
<evidence type="ECO:0000313" key="4">
    <source>
        <dbReference type="Proteomes" id="UP000469011"/>
    </source>
</evidence>
<feature type="transmembrane region" description="Helical" evidence="1">
    <location>
        <begin position="80"/>
        <end position="111"/>
    </location>
</feature>
<feature type="domain" description="DUF1468" evidence="2">
    <location>
        <begin position="12"/>
        <end position="150"/>
    </location>
</feature>
<proteinExistence type="predicted"/>
<feature type="transmembrane region" description="Helical" evidence="1">
    <location>
        <begin position="37"/>
        <end position="60"/>
    </location>
</feature>